<evidence type="ECO:0000313" key="5">
    <source>
        <dbReference type="Proteomes" id="UP000186878"/>
    </source>
</evidence>
<feature type="signal peptide" evidence="2">
    <location>
        <begin position="1"/>
        <end position="21"/>
    </location>
</feature>
<dbReference type="STRING" id="404433.BTW07_12500"/>
<dbReference type="Proteomes" id="UP000186878">
    <property type="component" value="Unassembled WGS sequence"/>
</dbReference>
<evidence type="ECO:0000256" key="2">
    <source>
        <dbReference type="SAM" id="SignalP"/>
    </source>
</evidence>
<reference evidence="4 5" key="1">
    <citation type="submission" date="2016-12" db="EMBL/GenBank/DDBJ databases">
        <title>Draft genome sequences of strains Salinicola socius SMB35, Salinicola sp. MH3R3-1 and Chromohalobacter sp. SMB17 from the Verkhnekamsk potash mining region of Russia.</title>
        <authorList>
            <person name="Mavrodi D.V."/>
            <person name="Olsson B.E."/>
            <person name="Korsakova E.S."/>
            <person name="Pyankova A."/>
            <person name="Mavrodi O.V."/>
            <person name="Plotnikova E.G."/>
        </authorList>
    </citation>
    <scope>NUCLEOTIDE SEQUENCE [LARGE SCALE GENOMIC DNA]</scope>
    <source>
        <strain evidence="4 5">SMB35</strain>
    </source>
</reference>
<evidence type="ECO:0000259" key="3">
    <source>
        <dbReference type="PROSITE" id="PS50234"/>
    </source>
</evidence>
<dbReference type="AlphaFoldDB" id="A0A1Q8SQK3"/>
<feature type="domain" description="VWFA" evidence="3">
    <location>
        <begin position="26"/>
        <end position="212"/>
    </location>
</feature>
<feature type="transmembrane region" description="Helical" evidence="1">
    <location>
        <begin position="563"/>
        <end position="579"/>
    </location>
</feature>
<dbReference type="SUPFAM" id="SSF53300">
    <property type="entry name" value="vWA-like"/>
    <property type="match status" value="1"/>
</dbReference>
<accession>A0A1Q8SQK3</accession>
<dbReference type="RefSeq" id="WP_075570512.1">
    <property type="nucleotide sequence ID" value="NZ_MSDO01000019.1"/>
</dbReference>
<dbReference type="EMBL" id="MSDO01000019">
    <property type="protein sequence ID" value="OLO03713.1"/>
    <property type="molecule type" value="Genomic_DNA"/>
</dbReference>
<dbReference type="OrthoDB" id="798937at2"/>
<keyword evidence="1" id="KW-0472">Membrane</keyword>
<name>A0A1Q8SQK3_9GAMM</name>
<dbReference type="PROSITE" id="PS50234">
    <property type="entry name" value="VWFA"/>
    <property type="match status" value="1"/>
</dbReference>
<dbReference type="SMART" id="SM00327">
    <property type="entry name" value="VWA"/>
    <property type="match status" value="1"/>
</dbReference>
<dbReference type="Pfam" id="PF13768">
    <property type="entry name" value="VWA_3"/>
    <property type="match status" value="1"/>
</dbReference>
<organism evidence="4 5">
    <name type="scientific">Salinicola socius</name>
    <dbReference type="NCBI Taxonomy" id="404433"/>
    <lineage>
        <taxon>Bacteria</taxon>
        <taxon>Pseudomonadati</taxon>
        <taxon>Pseudomonadota</taxon>
        <taxon>Gammaproteobacteria</taxon>
        <taxon>Oceanospirillales</taxon>
        <taxon>Halomonadaceae</taxon>
        <taxon>Salinicola</taxon>
    </lineage>
</organism>
<evidence type="ECO:0000313" key="4">
    <source>
        <dbReference type="EMBL" id="OLO03713.1"/>
    </source>
</evidence>
<feature type="chain" id="PRO_5013203483" description="VWFA domain-containing protein" evidence="2">
    <location>
        <begin position="22"/>
        <end position="598"/>
    </location>
</feature>
<sequence length="598" mass="65250">MRALWLIGVLVAALFPAWTLAQPAPDVRMVIDVSGSMKQNDPQNLRANALEFAATLLPPSARGSIWTFGTTVANPLPSGEVVETWRDRAGRMGAQLTDYQQFTDIERALRQTSSAAPDSANRHLILLTDGMVDLPASGSDKTSRDSASRQRIINELAPELASRGVVVHPIALSNNVDLPLLEQVAQTTGGLAAVANTPEELLRAFLDVLDRILPGDQVPIDDQQRFRVDDDIDEFNALLFHAPDADSPVLIGPDGQRYSRDDHPGSVEWQSSDRYDLITVPDPTPGEWQIDGDIGADSRVGIHADTVLRSAPLPATLYRGFSTPLDVWLASDGGALGTDERPEDFTVRAELRDLDGAVLADTELAPAQDHFQGELPGADQLGNARLTITARSDRMIRQQVQTVNVVAALSAVLSEDGTRIVVRANHPDLDVNNTKLSASLTGRALDIRQSGDREWTIAIPQTDPGQSLPVEIAAEAQLGGRTLHFDLPVVRLHPEAAVGLNGADLDHGITSDSRQQNDSLDADDSDTFTDGLTASQMADIAVDKARQSWRFAKPYVETYAQRPVTWIVIAVIVLLWMLLRWRRAVSRRRLARREEPSI</sequence>
<keyword evidence="5" id="KW-1185">Reference proteome</keyword>
<keyword evidence="2" id="KW-0732">Signal</keyword>
<dbReference type="InterPro" id="IPR002035">
    <property type="entry name" value="VWF_A"/>
</dbReference>
<comment type="caution">
    <text evidence="4">The sequence shown here is derived from an EMBL/GenBank/DDBJ whole genome shotgun (WGS) entry which is preliminary data.</text>
</comment>
<evidence type="ECO:0000256" key="1">
    <source>
        <dbReference type="SAM" id="Phobius"/>
    </source>
</evidence>
<gene>
    <name evidence="4" type="ORF">BTW07_12500</name>
</gene>
<dbReference type="CDD" id="cd00198">
    <property type="entry name" value="vWFA"/>
    <property type="match status" value="1"/>
</dbReference>
<protein>
    <recommendedName>
        <fullName evidence="3">VWFA domain-containing protein</fullName>
    </recommendedName>
</protein>
<dbReference type="InterPro" id="IPR036465">
    <property type="entry name" value="vWFA_dom_sf"/>
</dbReference>
<dbReference type="Gene3D" id="3.40.50.410">
    <property type="entry name" value="von Willebrand factor, type A domain"/>
    <property type="match status" value="1"/>
</dbReference>
<proteinExistence type="predicted"/>
<keyword evidence="1" id="KW-1133">Transmembrane helix</keyword>
<keyword evidence="1" id="KW-0812">Transmembrane</keyword>